<accession>J7LE06</accession>
<gene>
    <name evidence="1" type="ordered locus">B005_0808</name>
</gene>
<protein>
    <submittedName>
        <fullName evidence="1">Uncharacterized protein</fullName>
    </submittedName>
</protein>
<reference evidence="1 2" key="1">
    <citation type="journal article" date="2012" name="J. Bacteriol.">
        <title>Whole-Genome Sequence of Nocardiopsis alba Strain ATCC BAA-2165, Associated with Honeybees.</title>
        <authorList>
            <person name="Qiao J."/>
            <person name="Chen L."/>
            <person name="Li Y."/>
            <person name="Wang J."/>
            <person name="Zhang W."/>
            <person name="Chen S."/>
        </authorList>
    </citation>
    <scope>NUCLEOTIDE SEQUENCE [LARGE SCALE GENOMIC DNA]</scope>
    <source>
        <strain evidence="2">ATCC BAA-2165 / BE74</strain>
    </source>
</reference>
<evidence type="ECO:0000313" key="1">
    <source>
        <dbReference type="EMBL" id="AFR08767.1"/>
    </source>
</evidence>
<dbReference type="HOGENOM" id="CLU_3138278_0_0_11"/>
<dbReference type="AlphaFoldDB" id="J7LE06"/>
<dbReference type="Proteomes" id="UP000003779">
    <property type="component" value="Chromosome"/>
</dbReference>
<name>J7LE06_NOCAA</name>
<evidence type="ECO:0000313" key="2">
    <source>
        <dbReference type="Proteomes" id="UP000003779"/>
    </source>
</evidence>
<reference evidence="2" key="2">
    <citation type="submission" date="2012-08" db="EMBL/GenBank/DDBJ databases">
        <title>Whole-genome sequence of Nocardiopsis alba strain ATCC BAA-2165 associated with honeybees.</title>
        <authorList>
            <person name="Qiao J."/>
            <person name="Chen L."/>
            <person name="Li Y."/>
            <person name="Wang J."/>
            <person name="Zhang W."/>
            <person name="Chen S."/>
        </authorList>
    </citation>
    <scope>NUCLEOTIDE SEQUENCE [LARGE SCALE GENOMIC DNA]</scope>
    <source>
        <strain evidence="2">ATCC BAA-2165 / BE74</strain>
    </source>
</reference>
<organism evidence="1 2">
    <name type="scientific">Nocardiopsis alba (strain ATCC BAA-2165 / BE74)</name>
    <dbReference type="NCBI Taxonomy" id="1205910"/>
    <lineage>
        <taxon>Bacteria</taxon>
        <taxon>Bacillati</taxon>
        <taxon>Actinomycetota</taxon>
        <taxon>Actinomycetes</taxon>
        <taxon>Streptosporangiales</taxon>
        <taxon>Nocardiopsidaceae</taxon>
        <taxon>Nocardiopsis</taxon>
    </lineage>
</organism>
<sequence>MIPLDEAAVCVRLILALSTLTRGPNAHIAHADFLRSSRGYTKTNITFMS</sequence>
<proteinExistence type="predicted"/>
<dbReference type="KEGG" id="nal:B005_0808"/>
<dbReference type="EMBL" id="CP003788">
    <property type="protein sequence ID" value="AFR08767.1"/>
    <property type="molecule type" value="Genomic_DNA"/>
</dbReference>